<evidence type="ECO:0000313" key="2">
    <source>
        <dbReference type="Proteomes" id="UP000242791"/>
    </source>
</evidence>
<gene>
    <name evidence="1" type="ORF">ACJ73_07070</name>
</gene>
<dbReference type="AlphaFoldDB" id="A0A1J9R0L8"/>
<proteinExistence type="predicted"/>
<accession>A0A1J9R0L8</accession>
<feature type="non-terminal residue" evidence="1">
    <location>
        <position position="1"/>
    </location>
</feature>
<dbReference type="EMBL" id="LGTZ01001358">
    <property type="protein sequence ID" value="OJD21588.1"/>
    <property type="molecule type" value="Genomic_DNA"/>
</dbReference>
<dbReference type="VEuPathDB" id="FungiDB:ACJ73_07070"/>
<organism evidence="1 2">
    <name type="scientific">Blastomyces percursus</name>
    <dbReference type="NCBI Taxonomy" id="1658174"/>
    <lineage>
        <taxon>Eukaryota</taxon>
        <taxon>Fungi</taxon>
        <taxon>Dikarya</taxon>
        <taxon>Ascomycota</taxon>
        <taxon>Pezizomycotina</taxon>
        <taxon>Eurotiomycetes</taxon>
        <taxon>Eurotiomycetidae</taxon>
        <taxon>Onygenales</taxon>
        <taxon>Ajellomycetaceae</taxon>
        <taxon>Blastomyces</taxon>
    </lineage>
</organism>
<protein>
    <submittedName>
        <fullName evidence="1">Uncharacterized protein</fullName>
    </submittedName>
</protein>
<evidence type="ECO:0000313" key="1">
    <source>
        <dbReference type="EMBL" id="OJD21588.1"/>
    </source>
</evidence>
<keyword evidence="2" id="KW-1185">Reference proteome</keyword>
<reference evidence="1 2" key="1">
    <citation type="submission" date="2015-08" db="EMBL/GenBank/DDBJ databases">
        <title>Emmonsia species relationships and genome sequence.</title>
        <authorList>
            <person name="Cuomo C.A."/>
            <person name="Schwartz I.S."/>
            <person name="Kenyon C."/>
            <person name="De Hoog G.S."/>
            <person name="Govender N.P."/>
            <person name="Botha A."/>
            <person name="Moreno L."/>
            <person name="De Vries M."/>
            <person name="Munoz J.F."/>
            <person name="Stielow J.B."/>
        </authorList>
    </citation>
    <scope>NUCLEOTIDE SEQUENCE [LARGE SCALE GENOMIC DNA]</scope>
    <source>
        <strain evidence="1 2">EI222</strain>
    </source>
</reference>
<name>A0A1J9R0L8_9EURO</name>
<sequence>CNRSREGRESLTRSSRHIEIRYHILRDLVEKDDFVEKLGLKEIE</sequence>
<comment type="caution">
    <text evidence="1">The sequence shown here is derived from an EMBL/GenBank/DDBJ whole genome shotgun (WGS) entry which is preliminary data.</text>
</comment>
<dbReference type="Proteomes" id="UP000242791">
    <property type="component" value="Unassembled WGS sequence"/>
</dbReference>